<feature type="compositionally biased region" description="Low complexity" evidence="9">
    <location>
        <begin position="334"/>
        <end position="354"/>
    </location>
</feature>
<feature type="region of interest" description="Disordered" evidence="9">
    <location>
        <begin position="196"/>
        <end position="217"/>
    </location>
</feature>
<keyword evidence="8" id="KW-0539">Nucleus</keyword>
<evidence type="ECO:0000256" key="8">
    <source>
        <dbReference type="ARBA" id="ARBA00023242"/>
    </source>
</evidence>
<evidence type="ECO:0000256" key="9">
    <source>
        <dbReference type="SAM" id="MobiDB-lite"/>
    </source>
</evidence>
<feature type="region of interest" description="Disordered" evidence="9">
    <location>
        <begin position="138"/>
        <end position="162"/>
    </location>
</feature>
<keyword evidence="6" id="KW-0805">Transcription regulation</keyword>
<feature type="region of interest" description="Disordered" evidence="9">
    <location>
        <begin position="73"/>
        <end position="125"/>
    </location>
</feature>
<dbReference type="GO" id="GO:0005634">
    <property type="term" value="C:nucleus"/>
    <property type="evidence" value="ECO:0007669"/>
    <property type="project" value="UniProtKB-SubCell"/>
</dbReference>
<feature type="compositionally biased region" description="Low complexity" evidence="9">
    <location>
        <begin position="283"/>
        <end position="297"/>
    </location>
</feature>
<feature type="compositionally biased region" description="Low complexity" evidence="9">
    <location>
        <begin position="233"/>
        <end position="269"/>
    </location>
</feature>
<evidence type="ECO:0000256" key="2">
    <source>
        <dbReference type="ARBA" id="ARBA00004496"/>
    </source>
</evidence>
<keyword evidence="11" id="KW-1185">Reference proteome</keyword>
<dbReference type="GO" id="GO:0005737">
    <property type="term" value="C:cytoplasm"/>
    <property type="evidence" value="ECO:0007669"/>
    <property type="project" value="UniProtKB-SubCell"/>
</dbReference>
<reference evidence="10" key="1">
    <citation type="submission" date="2022-07" db="EMBL/GenBank/DDBJ databases">
        <title>Fungi with potential for degradation of polypropylene.</title>
        <authorList>
            <person name="Gostincar C."/>
        </authorList>
    </citation>
    <scope>NUCLEOTIDE SEQUENCE</scope>
    <source>
        <strain evidence="10">EXF-13287</strain>
    </source>
</reference>
<feature type="compositionally biased region" description="Basic and acidic residues" evidence="9">
    <location>
        <begin position="324"/>
        <end position="333"/>
    </location>
</feature>
<organism evidence="10 11">
    <name type="scientific">Coniochaeta hoffmannii</name>
    <dbReference type="NCBI Taxonomy" id="91930"/>
    <lineage>
        <taxon>Eukaryota</taxon>
        <taxon>Fungi</taxon>
        <taxon>Dikarya</taxon>
        <taxon>Ascomycota</taxon>
        <taxon>Pezizomycotina</taxon>
        <taxon>Sordariomycetes</taxon>
        <taxon>Sordariomycetidae</taxon>
        <taxon>Coniochaetales</taxon>
        <taxon>Coniochaetaceae</taxon>
        <taxon>Coniochaeta</taxon>
    </lineage>
</organism>
<feature type="compositionally biased region" description="Polar residues" evidence="9">
    <location>
        <begin position="106"/>
        <end position="125"/>
    </location>
</feature>
<evidence type="ECO:0000256" key="3">
    <source>
        <dbReference type="ARBA" id="ARBA00006922"/>
    </source>
</evidence>
<dbReference type="EMBL" id="JANBVN010000117">
    <property type="protein sequence ID" value="KAJ9142903.1"/>
    <property type="molecule type" value="Genomic_DNA"/>
</dbReference>
<keyword evidence="5" id="KW-0678">Repressor</keyword>
<evidence type="ECO:0000256" key="5">
    <source>
        <dbReference type="ARBA" id="ARBA00022491"/>
    </source>
</evidence>
<evidence type="ECO:0000313" key="10">
    <source>
        <dbReference type="EMBL" id="KAJ9142903.1"/>
    </source>
</evidence>
<dbReference type="InterPro" id="IPR013734">
    <property type="entry name" value="TF_Nrm1/Whi5"/>
</dbReference>
<dbReference type="Proteomes" id="UP001174691">
    <property type="component" value="Unassembled WGS sequence"/>
</dbReference>
<keyword evidence="7" id="KW-0804">Transcription</keyword>
<sequence length="354" mass="36849">METAASPAKRRVLGQLDPNASPRPTRLDAKQAAHAPNSPLKKVTVFSASPSQPEQAKRPLLFGEVAGELLHPAKKVCQEDSRGDMAVQPRPEQSNTAPERRHSGSPEPSSLFDTSAVDTSQATTITEPDVVAVTAAAAAAASTLSPTSRPGATRPRLTREEAREKAEILKLRLGLASYKLRTGQTDVPLEQLELRSSARTRAAVQSRTRGSAAAAAGWASSRLQAQLRLQREQIAAAATASASANSEEGASAGAGAARRPLPGAAPLRRGSSEGEVDADASFSSQVQWSQGSSQQEGAAGGEGGEGESRGEEWSQQTPKGRQIRGVEAEEERLTSSALRGGAASGLLSLANARS</sequence>
<evidence type="ECO:0000256" key="6">
    <source>
        <dbReference type="ARBA" id="ARBA00023015"/>
    </source>
</evidence>
<protein>
    <recommendedName>
        <fullName evidence="12">Cyclin-dependent kinase</fullName>
    </recommendedName>
</protein>
<keyword evidence="4" id="KW-0963">Cytoplasm</keyword>
<feature type="region of interest" description="Disordered" evidence="9">
    <location>
        <begin position="1"/>
        <end position="60"/>
    </location>
</feature>
<comment type="similarity">
    <text evidence="3">Belongs to the WHI5/NRM1 family.</text>
</comment>
<dbReference type="AlphaFoldDB" id="A0AA38VNK4"/>
<name>A0AA38VNK4_9PEZI</name>
<evidence type="ECO:0000256" key="1">
    <source>
        <dbReference type="ARBA" id="ARBA00004123"/>
    </source>
</evidence>
<evidence type="ECO:0000256" key="4">
    <source>
        <dbReference type="ARBA" id="ARBA00022490"/>
    </source>
</evidence>
<proteinExistence type="inferred from homology"/>
<comment type="subcellular location">
    <subcellularLocation>
        <location evidence="2">Cytoplasm</location>
    </subcellularLocation>
    <subcellularLocation>
        <location evidence="1">Nucleus</location>
    </subcellularLocation>
</comment>
<comment type="caution">
    <text evidence="10">The sequence shown here is derived from an EMBL/GenBank/DDBJ whole genome shotgun (WGS) entry which is preliminary data.</text>
</comment>
<dbReference type="Pfam" id="PF08528">
    <property type="entry name" value="Whi5"/>
    <property type="match status" value="1"/>
</dbReference>
<feature type="region of interest" description="Disordered" evidence="9">
    <location>
        <begin position="233"/>
        <end position="354"/>
    </location>
</feature>
<evidence type="ECO:0008006" key="12">
    <source>
        <dbReference type="Google" id="ProtNLM"/>
    </source>
</evidence>
<accession>A0AA38VNK4</accession>
<evidence type="ECO:0000256" key="7">
    <source>
        <dbReference type="ARBA" id="ARBA00023163"/>
    </source>
</evidence>
<feature type="compositionally biased region" description="Polar residues" evidence="9">
    <location>
        <begin position="197"/>
        <end position="209"/>
    </location>
</feature>
<gene>
    <name evidence="10" type="ORF">NKR19_g7025</name>
</gene>
<evidence type="ECO:0000313" key="11">
    <source>
        <dbReference type="Proteomes" id="UP001174691"/>
    </source>
</evidence>